<feature type="region of interest" description="Disordered" evidence="1">
    <location>
        <begin position="1"/>
        <end position="28"/>
    </location>
</feature>
<evidence type="ECO:0000313" key="3">
    <source>
        <dbReference type="Proteomes" id="UP000314294"/>
    </source>
</evidence>
<reference evidence="2 3" key="1">
    <citation type="submission" date="2019-03" db="EMBL/GenBank/DDBJ databases">
        <title>First draft genome of Liparis tanakae, snailfish: a comprehensive survey of snailfish specific genes.</title>
        <authorList>
            <person name="Kim W."/>
            <person name="Song I."/>
            <person name="Jeong J.-H."/>
            <person name="Kim D."/>
            <person name="Kim S."/>
            <person name="Ryu S."/>
            <person name="Song J.Y."/>
            <person name="Lee S.K."/>
        </authorList>
    </citation>
    <scope>NUCLEOTIDE SEQUENCE [LARGE SCALE GENOMIC DNA]</scope>
    <source>
        <tissue evidence="2">Muscle</tissue>
    </source>
</reference>
<evidence type="ECO:0000256" key="1">
    <source>
        <dbReference type="SAM" id="MobiDB-lite"/>
    </source>
</evidence>
<accession>A0A4Z2GJN6</accession>
<dbReference type="Proteomes" id="UP000314294">
    <property type="component" value="Unassembled WGS sequence"/>
</dbReference>
<dbReference type="AlphaFoldDB" id="A0A4Z2GJN6"/>
<comment type="caution">
    <text evidence="2">The sequence shown here is derived from an EMBL/GenBank/DDBJ whole genome shotgun (WGS) entry which is preliminary data.</text>
</comment>
<gene>
    <name evidence="2" type="ORF">EYF80_036765</name>
</gene>
<organism evidence="2 3">
    <name type="scientific">Liparis tanakae</name>
    <name type="common">Tanaka's snailfish</name>
    <dbReference type="NCBI Taxonomy" id="230148"/>
    <lineage>
        <taxon>Eukaryota</taxon>
        <taxon>Metazoa</taxon>
        <taxon>Chordata</taxon>
        <taxon>Craniata</taxon>
        <taxon>Vertebrata</taxon>
        <taxon>Euteleostomi</taxon>
        <taxon>Actinopterygii</taxon>
        <taxon>Neopterygii</taxon>
        <taxon>Teleostei</taxon>
        <taxon>Neoteleostei</taxon>
        <taxon>Acanthomorphata</taxon>
        <taxon>Eupercaria</taxon>
        <taxon>Perciformes</taxon>
        <taxon>Cottioidei</taxon>
        <taxon>Cottales</taxon>
        <taxon>Liparidae</taxon>
        <taxon>Liparis</taxon>
    </lineage>
</organism>
<evidence type="ECO:0000313" key="2">
    <source>
        <dbReference type="EMBL" id="TNN53014.1"/>
    </source>
</evidence>
<keyword evidence="3" id="KW-1185">Reference proteome</keyword>
<dbReference type="EMBL" id="SRLO01000529">
    <property type="protein sequence ID" value="TNN53014.1"/>
    <property type="molecule type" value="Genomic_DNA"/>
</dbReference>
<protein>
    <submittedName>
        <fullName evidence="2">Uncharacterized protein</fullName>
    </submittedName>
</protein>
<proteinExistence type="predicted"/>
<name>A0A4Z2GJN6_9TELE</name>
<sequence length="76" mass="8831">MKGKAKPLPKNTTIMPRRRHLFSTENGSIHPSGRSQLFMRFIREGYVRAEIKFIRSMCSYMGEETLGLRELEVEGE</sequence>